<name>A0ABQ4E8W9_9ACTN</name>
<proteinExistence type="inferred from homology"/>
<dbReference type="InterPro" id="IPR036111">
    <property type="entry name" value="Mal/L-sulfo/L-lacto_DH-like_sf"/>
</dbReference>
<feature type="region of interest" description="Disordered" evidence="3">
    <location>
        <begin position="392"/>
        <end position="428"/>
    </location>
</feature>
<evidence type="ECO:0000313" key="4">
    <source>
        <dbReference type="EMBL" id="GIG91084.1"/>
    </source>
</evidence>
<dbReference type="InterPro" id="IPR043143">
    <property type="entry name" value="Mal/L-sulf/L-lact_DH-like_NADP"/>
</dbReference>
<evidence type="ECO:0000313" key="5">
    <source>
        <dbReference type="Proteomes" id="UP000646749"/>
    </source>
</evidence>
<dbReference type="Proteomes" id="UP000646749">
    <property type="component" value="Unassembled WGS sequence"/>
</dbReference>
<accession>A0ABQ4E8W9</accession>
<comment type="similarity">
    <text evidence="1">Belongs to the LDH2/MDH2 oxidoreductase family.</text>
</comment>
<dbReference type="InterPro" id="IPR003767">
    <property type="entry name" value="Malate/L-lactate_DH-like"/>
</dbReference>
<dbReference type="PANTHER" id="PTHR11091:SF0">
    <property type="entry name" value="MALATE DEHYDROGENASE"/>
    <property type="match status" value="1"/>
</dbReference>
<dbReference type="PANTHER" id="PTHR11091">
    <property type="entry name" value="OXIDOREDUCTASE-RELATED"/>
    <property type="match status" value="1"/>
</dbReference>
<evidence type="ECO:0000256" key="3">
    <source>
        <dbReference type="SAM" id="MobiDB-lite"/>
    </source>
</evidence>
<protein>
    <submittedName>
        <fullName evidence="4">Dehydrogenase</fullName>
    </submittedName>
</protein>
<comment type="caution">
    <text evidence="4">The sequence shown here is derived from an EMBL/GenBank/DDBJ whole genome shotgun (WGS) entry which is preliminary data.</text>
</comment>
<feature type="compositionally biased region" description="Polar residues" evidence="3">
    <location>
        <begin position="32"/>
        <end position="44"/>
    </location>
</feature>
<feature type="region of interest" description="Disordered" evidence="3">
    <location>
        <begin position="1"/>
        <end position="60"/>
    </location>
</feature>
<dbReference type="Pfam" id="PF02615">
    <property type="entry name" value="Ldh_2"/>
    <property type="match status" value="1"/>
</dbReference>
<feature type="compositionally biased region" description="Basic and acidic residues" evidence="3">
    <location>
        <begin position="11"/>
        <end position="25"/>
    </location>
</feature>
<keyword evidence="5" id="KW-1185">Reference proteome</keyword>
<gene>
    <name evidence="4" type="ORF">Pen02_60200</name>
</gene>
<dbReference type="EMBL" id="BONW01000033">
    <property type="protein sequence ID" value="GIG91084.1"/>
    <property type="molecule type" value="Genomic_DNA"/>
</dbReference>
<keyword evidence="2" id="KW-0560">Oxidoreductase</keyword>
<dbReference type="SUPFAM" id="SSF89733">
    <property type="entry name" value="L-sulfolactate dehydrogenase-like"/>
    <property type="match status" value="1"/>
</dbReference>
<dbReference type="InterPro" id="IPR043144">
    <property type="entry name" value="Mal/L-sulf/L-lact_DH-like_ah"/>
</dbReference>
<evidence type="ECO:0000256" key="1">
    <source>
        <dbReference type="ARBA" id="ARBA00006056"/>
    </source>
</evidence>
<dbReference type="Gene3D" id="3.30.1370.60">
    <property type="entry name" value="Hypothetical oxidoreductase yiak, domain 2"/>
    <property type="match status" value="1"/>
</dbReference>
<evidence type="ECO:0000256" key="2">
    <source>
        <dbReference type="ARBA" id="ARBA00023002"/>
    </source>
</evidence>
<sequence>MAVLWGCDQMTRGENRNRERNRNRDEDDDDNATAQRTPSWSTVPTGRAPGDNGPADGADEVAPVAVPADELVEIAARVLATAGSPEPAARAVGSSLVESDLVGHDSHGVRRLVPYVDAVHSGMIDPSADPVLRRRHRATAVVDGRRGFGQLAARLAVTEARQLADEYGVGVVTIGNCNHIGRLGEYVQLLAEAGMVGLAFCNINPTVAPYGGRERRLGTNPFAWSAPRAEGRPPVVVDFATSAIAEGKLALSLARRERVGTGLLVDADGRGSTDPHDFYTGGALLPFGQHKGYGLSVMIEIVGGLLSGAGVSSLPGYDNTNGTVLVAVDIGTFLPVAEFRTRSEGFCRLLGDTAPAVDGDPGPDGVLVPGEKEALTRAARISDGVPLAPSTWRELAELPGGPELPGTSVPHPRSRAEGAAPSSQEDRR</sequence>
<organism evidence="4 5">
    <name type="scientific">Plantactinospora endophytica</name>
    <dbReference type="NCBI Taxonomy" id="673535"/>
    <lineage>
        <taxon>Bacteria</taxon>
        <taxon>Bacillati</taxon>
        <taxon>Actinomycetota</taxon>
        <taxon>Actinomycetes</taxon>
        <taxon>Micromonosporales</taxon>
        <taxon>Micromonosporaceae</taxon>
        <taxon>Plantactinospora</taxon>
    </lineage>
</organism>
<reference evidence="4 5" key="1">
    <citation type="submission" date="2021-01" db="EMBL/GenBank/DDBJ databases">
        <title>Whole genome shotgun sequence of Plantactinospora endophytica NBRC 110450.</title>
        <authorList>
            <person name="Komaki H."/>
            <person name="Tamura T."/>
        </authorList>
    </citation>
    <scope>NUCLEOTIDE SEQUENCE [LARGE SCALE GENOMIC DNA]</scope>
    <source>
        <strain evidence="4 5">NBRC 110450</strain>
    </source>
</reference>
<dbReference type="Gene3D" id="1.10.1530.10">
    <property type="match status" value="1"/>
</dbReference>